<reference evidence="6 7" key="1">
    <citation type="submission" date="2019-06" db="EMBL/GenBank/DDBJ databases">
        <title>Whole genome shotgun sequence of Acetobacter peroxydans NBRC 13755.</title>
        <authorList>
            <person name="Hosoyama A."/>
            <person name="Uohara A."/>
            <person name="Ohji S."/>
            <person name="Ichikawa N."/>
        </authorList>
    </citation>
    <scope>NUCLEOTIDE SEQUENCE [LARGE SCALE GENOMIC DNA]</scope>
    <source>
        <strain evidence="6 7">NBRC 13755</strain>
    </source>
</reference>
<dbReference type="PRINTS" id="PR00260">
    <property type="entry name" value="CHEMTRNSDUCR"/>
</dbReference>
<evidence type="ECO:0000256" key="2">
    <source>
        <dbReference type="ARBA" id="ARBA00029447"/>
    </source>
</evidence>
<accession>A0A4Y3TVA7</accession>
<keyword evidence="7" id="KW-1185">Reference proteome</keyword>
<feature type="domain" description="HAMP" evidence="5">
    <location>
        <begin position="200"/>
        <end position="246"/>
    </location>
</feature>
<dbReference type="SMART" id="SM00283">
    <property type="entry name" value="MA"/>
    <property type="match status" value="1"/>
</dbReference>
<dbReference type="Pfam" id="PF11563">
    <property type="entry name" value="Protoglobin"/>
    <property type="match status" value="1"/>
</dbReference>
<dbReference type="PROSITE" id="PS50111">
    <property type="entry name" value="CHEMOTAXIS_TRANSDUC_2"/>
    <property type="match status" value="1"/>
</dbReference>
<comment type="caution">
    <text evidence="6">The sequence shown here is derived from an EMBL/GenBank/DDBJ whole genome shotgun (WGS) entry which is preliminary data.</text>
</comment>
<gene>
    <name evidence="6" type="ORF">APE01nite_12260</name>
</gene>
<name>A0A4Y3TVA7_9PROT</name>
<sequence length="524" mass="56969">MTASNSFSDSSSEQALNETKLLLDFFQLDETQCRAIRSMRDVIDQALPNALDKFYDKVKITEQLKHFFSSDEHMRHARNAQIAHWKNISNADFGEDYNKKVRAIGTVHARIGLEPRWYLGGYAIVLDSLIRAALEKGNHRRGLFGKKVDDTFATGLAGLCKAVLFDIDLAISVYLEELEKEREKARAEVQARQNSQEALIENLKAGLLALSRGDLGFRFENRFDPEFEELRENFNAAASALSSALGQVSKAVTHLETGVDEIAIAAEDLAHRTERQAANLSHAAASVRTVSTGVEQTAEITLAASQAATSACEAGQKSNAVTQETIAAMRDIAASSEKMSSIVDLIDQISFQTSILSLNAGVEAARAGEAGRGFAVVATEVRVLAERSAQSAKEIRKLISSAGQQVNHGVRLVGDASATLADMSRQVEDIADFVSRISALAHEQVSTLNEINKSVAEIDQSTQQNAAMVEQSSAATHTLRNETQSLTRTISHFRLDGQTANVPAQLGNEKSSAYTRSKLIANNC</sequence>
<dbReference type="InterPro" id="IPR051310">
    <property type="entry name" value="MCP_chemotaxis"/>
</dbReference>
<dbReference type="PANTHER" id="PTHR43531">
    <property type="entry name" value="PROTEIN ICFG"/>
    <property type="match status" value="1"/>
</dbReference>
<dbReference type="InterPro" id="IPR012292">
    <property type="entry name" value="Globin/Proto"/>
</dbReference>
<comment type="similarity">
    <text evidence="2">Belongs to the methyl-accepting chemotaxis (MCP) protein family.</text>
</comment>
<dbReference type="OrthoDB" id="266313at2"/>
<evidence type="ECO:0000256" key="1">
    <source>
        <dbReference type="ARBA" id="ARBA00022500"/>
    </source>
</evidence>
<dbReference type="InterPro" id="IPR009050">
    <property type="entry name" value="Globin-like_sf"/>
</dbReference>
<evidence type="ECO:0000256" key="3">
    <source>
        <dbReference type="PROSITE-ProRule" id="PRU00284"/>
    </source>
</evidence>
<dbReference type="GO" id="GO:0016020">
    <property type="term" value="C:membrane"/>
    <property type="evidence" value="ECO:0007669"/>
    <property type="project" value="InterPro"/>
</dbReference>
<dbReference type="RefSeq" id="WP_141375666.1">
    <property type="nucleotide sequence ID" value="NZ_BAPL01000001.1"/>
</dbReference>
<dbReference type="EMBL" id="BJMV01000005">
    <property type="protein sequence ID" value="GEB85429.1"/>
    <property type="molecule type" value="Genomic_DNA"/>
</dbReference>
<dbReference type="PROSITE" id="PS50885">
    <property type="entry name" value="HAMP"/>
    <property type="match status" value="1"/>
</dbReference>
<dbReference type="InterPro" id="IPR003660">
    <property type="entry name" value="HAMP_dom"/>
</dbReference>
<feature type="domain" description="Methyl-accepting transducer" evidence="4">
    <location>
        <begin position="251"/>
        <end position="480"/>
    </location>
</feature>
<dbReference type="Gene3D" id="1.10.490.10">
    <property type="entry name" value="Globins"/>
    <property type="match status" value="1"/>
</dbReference>
<dbReference type="SUPFAM" id="SSF46458">
    <property type="entry name" value="Globin-like"/>
    <property type="match status" value="1"/>
</dbReference>
<dbReference type="GO" id="GO:0006935">
    <property type="term" value="P:chemotaxis"/>
    <property type="evidence" value="ECO:0007669"/>
    <property type="project" value="UniProtKB-KW"/>
</dbReference>
<keyword evidence="1" id="KW-0145">Chemotaxis</keyword>
<dbReference type="GO" id="GO:0004888">
    <property type="term" value="F:transmembrane signaling receptor activity"/>
    <property type="evidence" value="ECO:0007669"/>
    <property type="project" value="InterPro"/>
</dbReference>
<evidence type="ECO:0000313" key="7">
    <source>
        <dbReference type="Proteomes" id="UP000317730"/>
    </source>
</evidence>
<dbReference type="Pfam" id="PF00015">
    <property type="entry name" value="MCPsignal"/>
    <property type="match status" value="1"/>
</dbReference>
<evidence type="ECO:0000259" key="4">
    <source>
        <dbReference type="PROSITE" id="PS50111"/>
    </source>
</evidence>
<protein>
    <submittedName>
        <fullName evidence="6">Methyl-accepting chemotaxis protein</fullName>
    </submittedName>
</protein>
<dbReference type="CDD" id="cd01068">
    <property type="entry name" value="globin_sensor"/>
    <property type="match status" value="1"/>
</dbReference>
<dbReference type="GO" id="GO:0007165">
    <property type="term" value="P:signal transduction"/>
    <property type="evidence" value="ECO:0007669"/>
    <property type="project" value="UniProtKB-KW"/>
</dbReference>
<dbReference type="GO" id="GO:0019825">
    <property type="term" value="F:oxygen binding"/>
    <property type="evidence" value="ECO:0007669"/>
    <property type="project" value="InterPro"/>
</dbReference>
<evidence type="ECO:0000313" key="6">
    <source>
        <dbReference type="EMBL" id="GEB85429.1"/>
    </source>
</evidence>
<dbReference type="Proteomes" id="UP000317730">
    <property type="component" value="Unassembled WGS sequence"/>
</dbReference>
<dbReference type="InterPro" id="IPR004089">
    <property type="entry name" value="MCPsignal_dom"/>
</dbReference>
<proteinExistence type="inferred from homology"/>
<dbReference type="InterPro" id="IPR004090">
    <property type="entry name" value="Chemotax_Me-accpt_rcpt"/>
</dbReference>
<evidence type="ECO:0000259" key="5">
    <source>
        <dbReference type="PROSITE" id="PS50885"/>
    </source>
</evidence>
<dbReference type="InterPro" id="IPR044398">
    <property type="entry name" value="Globin-sensor_dom"/>
</dbReference>
<organism evidence="6 7">
    <name type="scientific">Acetobacter peroxydans</name>
    <dbReference type="NCBI Taxonomy" id="104098"/>
    <lineage>
        <taxon>Bacteria</taxon>
        <taxon>Pseudomonadati</taxon>
        <taxon>Pseudomonadota</taxon>
        <taxon>Alphaproteobacteria</taxon>
        <taxon>Acetobacterales</taxon>
        <taxon>Acetobacteraceae</taxon>
        <taxon>Acetobacter</taxon>
    </lineage>
</organism>
<dbReference type="InterPro" id="IPR039379">
    <property type="entry name" value="Protoglobin_sensor_dom"/>
</dbReference>
<keyword evidence="3" id="KW-0807">Transducer</keyword>
<dbReference type="PANTHER" id="PTHR43531:SF11">
    <property type="entry name" value="METHYL-ACCEPTING CHEMOTAXIS PROTEIN 3"/>
    <property type="match status" value="1"/>
</dbReference>
<dbReference type="GO" id="GO:0020037">
    <property type="term" value="F:heme binding"/>
    <property type="evidence" value="ECO:0007669"/>
    <property type="project" value="InterPro"/>
</dbReference>
<dbReference type="CDD" id="cd11386">
    <property type="entry name" value="MCP_signal"/>
    <property type="match status" value="1"/>
</dbReference>
<dbReference type="Gene3D" id="1.10.287.950">
    <property type="entry name" value="Methyl-accepting chemotaxis protein"/>
    <property type="match status" value="1"/>
</dbReference>
<dbReference type="SUPFAM" id="SSF58104">
    <property type="entry name" value="Methyl-accepting chemotaxis protein (MCP) signaling domain"/>
    <property type="match status" value="1"/>
</dbReference>
<dbReference type="AlphaFoldDB" id="A0A4Y3TVA7"/>